<feature type="transmembrane region" description="Helical" evidence="8">
    <location>
        <begin position="175"/>
        <end position="197"/>
    </location>
</feature>
<proteinExistence type="inferred from homology"/>
<keyword evidence="3" id="KW-0813">Transport</keyword>
<keyword evidence="11" id="KW-1185">Reference proteome</keyword>
<dbReference type="CDD" id="cd17356">
    <property type="entry name" value="MFS_HXT"/>
    <property type="match status" value="1"/>
</dbReference>
<sequence>MQQKSSSSSAITVGLVAAVGGFLYGYDTGLINDIMEMTYVKENFPANGHNFNVHERALITAILSLGTFFGALVAPLISDTWGRKFSIIVSSAIIFNVGNILQVSSTEVVLLCIGRAVSGLSVGILSAIVPLYQAEASPKWVRGSVVYTYQWAITWGLLIASAICQGAKNMLNSGSYRIPVGIQFLWALILSIGMLFLPESPRFHVQKDNIQEALKCLARLRKVPTDDPELIEELVEIKANYDYELSFGKATYIDCFRSGGGRNKQLTRMFTGIGVQAFQQSSGINFIFYYGVNFFASSGVNNYYLMSFITYAVNTLFTIPGIILIEVIGRRKLLLFGGIGMAVSNFIIAIVGVSMSDEAISSLICVSFSCVFIAFFASSWGGAVWALTSDIYGIGIRQKAISLTAATNWLVNFTFAFITPYLIDTGKHTAALGNKIFFIWGGCNALGVVFVYFMVYETKGLKLEEIDFMYKNCVNARASTKFKSQKIVYANQIATPISELLNTNTSHIAIEKSSGSNNHDDDDDDENSEINNNNFGLETGNILHNNLDNRNITIIPYKNIISPLRSFSSDSSSDSDSSSPLNDYEKYLHSLQKESSHHADTSQTSTSLLTDNKFSHLNSMNNVHSRGNFTEEDLKYLNDEYNLTISLKYPGASTGPLGVQPSTNMTVIAAPFFNAPPSDSDTDDGDEDDSETEPDTANGSPDDTKDSSS</sequence>
<feature type="compositionally biased region" description="Acidic residues" evidence="7">
    <location>
        <begin position="680"/>
        <end position="694"/>
    </location>
</feature>
<feature type="region of interest" description="Disordered" evidence="7">
    <location>
        <begin position="671"/>
        <end position="709"/>
    </location>
</feature>
<feature type="transmembrane region" description="Helical" evidence="8">
    <location>
        <begin position="270"/>
        <end position="291"/>
    </location>
</feature>
<feature type="transmembrane region" description="Helical" evidence="8">
    <location>
        <begin position="7"/>
        <end position="26"/>
    </location>
</feature>
<dbReference type="Proteomes" id="UP000054251">
    <property type="component" value="Unassembled WGS sequence"/>
</dbReference>
<dbReference type="RefSeq" id="XP_015467530.1">
    <property type="nucleotide sequence ID" value="XM_015611621.1"/>
</dbReference>
<feature type="transmembrane region" description="Helical" evidence="8">
    <location>
        <begin position="359"/>
        <end position="388"/>
    </location>
</feature>
<keyword evidence="6 8" id="KW-0472">Membrane</keyword>
<evidence type="ECO:0000256" key="6">
    <source>
        <dbReference type="ARBA" id="ARBA00023136"/>
    </source>
</evidence>
<dbReference type="OrthoDB" id="6612291at2759"/>
<organism evidence="10 11">
    <name type="scientific">Debaryomyces fabryi</name>
    <dbReference type="NCBI Taxonomy" id="58627"/>
    <lineage>
        <taxon>Eukaryota</taxon>
        <taxon>Fungi</taxon>
        <taxon>Dikarya</taxon>
        <taxon>Ascomycota</taxon>
        <taxon>Saccharomycotina</taxon>
        <taxon>Pichiomycetes</taxon>
        <taxon>Debaryomycetaceae</taxon>
        <taxon>Debaryomyces</taxon>
    </lineage>
</organism>
<dbReference type="AlphaFoldDB" id="A0A0V1PYU2"/>
<dbReference type="InterPro" id="IPR005828">
    <property type="entry name" value="MFS_sugar_transport-like"/>
</dbReference>
<protein>
    <recommendedName>
        <fullName evidence="9">Major facilitator superfamily (MFS) profile domain-containing protein</fullName>
    </recommendedName>
</protein>
<feature type="transmembrane region" description="Helical" evidence="8">
    <location>
        <begin position="144"/>
        <end position="163"/>
    </location>
</feature>
<feature type="transmembrane region" description="Helical" evidence="8">
    <location>
        <begin position="400"/>
        <end position="423"/>
    </location>
</feature>
<dbReference type="InterPro" id="IPR003663">
    <property type="entry name" value="Sugar/inositol_transpt"/>
</dbReference>
<evidence type="ECO:0000256" key="1">
    <source>
        <dbReference type="ARBA" id="ARBA00004141"/>
    </source>
</evidence>
<dbReference type="InterPro" id="IPR005829">
    <property type="entry name" value="Sugar_transporter_CS"/>
</dbReference>
<dbReference type="PROSITE" id="PS00217">
    <property type="entry name" value="SUGAR_TRANSPORT_2"/>
    <property type="match status" value="1"/>
</dbReference>
<evidence type="ECO:0000313" key="11">
    <source>
        <dbReference type="Proteomes" id="UP000054251"/>
    </source>
</evidence>
<feature type="domain" description="Major facilitator superfamily (MFS) profile" evidence="9">
    <location>
        <begin position="13"/>
        <end position="459"/>
    </location>
</feature>
<dbReference type="Pfam" id="PF00083">
    <property type="entry name" value="Sugar_tr"/>
    <property type="match status" value="1"/>
</dbReference>
<dbReference type="EMBL" id="LMYN01000053">
    <property type="protein sequence ID" value="KSA01428.1"/>
    <property type="molecule type" value="Genomic_DNA"/>
</dbReference>
<evidence type="ECO:0000256" key="8">
    <source>
        <dbReference type="SAM" id="Phobius"/>
    </source>
</evidence>
<name>A0A0V1PYU2_9ASCO</name>
<evidence type="ECO:0000256" key="7">
    <source>
        <dbReference type="SAM" id="MobiDB-lite"/>
    </source>
</evidence>
<dbReference type="SUPFAM" id="SSF103473">
    <property type="entry name" value="MFS general substrate transporter"/>
    <property type="match status" value="1"/>
</dbReference>
<dbReference type="PRINTS" id="PR00171">
    <property type="entry name" value="SUGRTRNSPORT"/>
</dbReference>
<comment type="subcellular location">
    <subcellularLocation>
        <location evidence="1">Membrane</location>
        <topology evidence="1">Multi-pass membrane protein</topology>
    </subcellularLocation>
</comment>
<dbReference type="InterPro" id="IPR020846">
    <property type="entry name" value="MFS_dom"/>
</dbReference>
<reference evidence="10 11" key="1">
    <citation type="submission" date="2015-11" db="EMBL/GenBank/DDBJ databases">
        <title>The genome of Debaryomyces fabryi.</title>
        <authorList>
            <person name="Tafer H."/>
            <person name="Lopandic K."/>
        </authorList>
    </citation>
    <scope>NUCLEOTIDE SEQUENCE [LARGE SCALE GENOMIC DNA]</scope>
    <source>
        <strain evidence="10 11">CBS 789</strain>
    </source>
</reference>
<keyword evidence="4 8" id="KW-0812">Transmembrane</keyword>
<evidence type="ECO:0000256" key="4">
    <source>
        <dbReference type="ARBA" id="ARBA00022692"/>
    </source>
</evidence>
<dbReference type="InterPro" id="IPR050360">
    <property type="entry name" value="MFS_Sugar_Transporters"/>
</dbReference>
<feature type="transmembrane region" description="Helical" evidence="8">
    <location>
        <begin position="303"/>
        <end position="326"/>
    </location>
</feature>
<evidence type="ECO:0000259" key="9">
    <source>
        <dbReference type="PROSITE" id="PS50850"/>
    </source>
</evidence>
<evidence type="ECO:0000256" key="3">
    <source>
        <dbReference type="ARBA" id="ARBA00022448"/>
    </source>
</evidence>
<dbReference type="GO" id="GO:0016020">
    <property type="term" value="C:membrane"/>
    <property type="evidence" value="ECO:0007669"/>
    <property type="project" value="UniProtKB-SubCell"/>
</dbReference>
<evidence type="ECO:0000256" key="2">
    <source>
        <dbReference type="ARBA" id="ARBA00010992"/>
    </source>
</evidence>
<dbReference type="PROSITE" id="PS50850">
    <property type="entry name" value="MFS"/>
    <property type="match status" value="1"/>
</dbReference>
<feature type="transmembrane region" description="Helical" evidence="8">
    <location>
        <begin position="435"/>
        <end position="455"/>
    </location>
</feature>
<comment type="caution">
    <text evidence="10">The sequence shown here is derived from an EMBL/GenBank/DDBJ whole genome shotgun (WGS) entry which is preliminary data.</text>
</comment>
<feature type="transmembrane region" description="Helical" evidence="8">
    <location>
        <begin position="85"/>
        <end position="102"/>
    </location>
</feature>
<dbReference type="PANTHER" id="PTHR48022">
    <property type="entry name" value="PLASTIDIC GLUCOSE TRANSPORTER 4"/>
    <property type="match status" value="1"/>
</dbReference>
<dbReference type="GO" id="GO:0005351">
    <property type="term" value="F:carbohydrate:proton symporter activity"/>
    <property type="evidence" value="ECO:0007669"/>
    <property type="project" value="TreeGrafter"/>
</dbReference>
<feature type="transmembrane region" description="Helical" evidence="8">
    <location>
        <begin position="333"/>
        <end position="353"/>
    </location>
</feature>
<dbReference type="Gene3D" id="1.20.1250.20">
    <property type="entry name" value="MFS general substrate transporter like domains"/>
    <property type="match status" value="1"/>
</dbReference>
<dbReference type="PROSITE" id="PS00216">
    <property type="entry name" value="SUGAR_TRANSPORT_1"/>
    <property type="match status" value="1"/>
</dbReference>
<dbReference type="NCBIfam" id="TIGR00879">
    <property type="entry name" value="SP"/>
    <property type="match status" value="1"/>
</dbReference>
<accession>A0A0V1PYU2</accession>
<dbReference type="InterPro" id="IPR036259">
    <property type="entry name" value="MFS_trans_sf"/>
</dbReference>
<dbReference type="PANTHER" id="PTHR48022:SF16">
    <property type="entry name" value="HIGH GLUCOSE SENSOR RGT2-RELATED"/>
    <property type="match status" value="1"/>
</dbReference>
<comment type="similarity">
    <text evidence="2">Belongs to the major facilitator superfamily. Sugar transporter (TC 2.A.1.1) family.</text>
</comment>
<gene>
    <name evidence="10" type="ORF">AC631_02791</name>
</gene>
<keyword evidence="5 8" id="KW-1133">Transmembrane helix</keyword>
<feature type="region of interest" description="Disordered" evidence="7">
    <location>
        <begin position="511"/>
        <end position="533"/>
    </location>
</feature>
<dbReference type="GeneID" id="26839800"/>
<feature type="transmembrane region" description="Helical" evidence="8">
    <location>
        <begin position="108"/>
        <end position="132"/>
    </location>
</feature>
<feature type="transmembrane region" description="Helical" evidence="8">
    <location>
        <begin position="57"/>
        <end position="78"/>
    </location>
</feature>
<evidence type="ECO:0000256" key="5">
    <source>
        <dbReference type="ARBA" id="ARBA00022989"/>
    </source>
</evidence>
<evidence type="ECO:0000313" key="10">
    <source>
        <dbReference type="EMBL" id="KSA01428.1"/>
    </source>
</evidence>